<dbReference type="AlphaFoldDB" id="A0A291LXP2"/>
<accession>A0A291LXP2</accession>
<dbReference type="KEGG" id="cmag:CBW24_05280"/>
<keyword evidence="2" id="KW-1133">Transmembrane helix</keyword>
<protein>
    <recommendedName>
        <fullName evidence="5">DUF2474 domain-containing protein</fullName>
    </recommendedName>
</protein>
<feature type="transmembrane region" description="Helical" evidence="2">
    <location>
        <begin position="30"/>
        <end position="55"/>
    </location>
</feature>
<feature type="compositionally biased region" description="Basic and acidic residues" evidence="1">
    <location>
        <begin position="1"/>
        <end position="10"/>
    </location>
</feature>
<dbReference type="RefSeq" id="WP_088662148.1">
    <property type="nucleotide sequence ID" value="NZ_CP021404.1"/>
</dbReference>
<name>A0A291LXP2_9RHOB</name>
<sequence>MPDTTERPERPAQPARPAPAQPRRHWLRRVGWFALIWMASVTALGLVAYVIRLAIMPG</sequence>
<dbReference type="Pfam" id="PF10617">
    <property type="entry name" value="DUF2474"/>
    <property type="match status" value="1"/>
</dbReference>
<evidence type="ECO:0000256" key="2">
    <source>
        <dbReference type="SAM" id="Phobius"/>
    </source>
</evidence>
<dbReference type="Proteomes" id="UP000219050">
    <property type="component" value="Chromosome"/>
</dbReference>
<evidence type="ECO:0000313" key="3">
    <source>
        <dbReference type="EMBL" id="ATI41469.1"/>
    </source>
</evidence>
<keyword evidence="2" id="KW-0472">Membrane</keyword>
<dbReference type="EMBL" id="CP021404">
    <property type="protein sequence ID" value="ATI41469.1"/>
    <property type="molecule type" value="Genomic_DNA"/>
</dbReference>
<evidence type="ECO:0000256" key="1">
    <source>
        <dbReference type="SAM" id="MobiDB-lite"/>
    </source>
</evidence>
<gene>
    <name evidence="3" type="ORF">CBW24_05280</name>
</gene>
<keyword evidence="4" id="KW-1185">Reference proteome</keyword>
<reference evidence="3 4" key="1">
    <citation type="submission" date="2017-05" db="EMBL/GenBank/DDBJ databases">
        <title>Comparative genomic and metabolic analysis of manganese-oxidizing mechanisms in Celeribater manganoxidans DY25T: its adaption to the environment of polymetallic nodule.</title>
        <authorList>
            <person name="Wang X."/>
        </authorList>
    </citation>
    <scope>NUCLEOTIDE SEQUENCE [LARGE SCALE GENOMIC DNA]</scope>
    <source>
        <strain evidence="3 4">DY25</strain>
    </source>
</reference>
<keyword evidence="2" id="KW-0812">Transmembrane</keyword>
<feature type="region of interest" description="Disordered" evidence="1">
    <location>
        <begin position="1"/>
        <end position="22"/>
    </location>
</feature>
<proteinExistence type="predicted"/>
<evidence type="ECO:0000313" key="4">
    <source>
        <dbReference type="Proteomes" id="UP000219050"/>
    </source>
</evidence>
<dbReference type="OrthoDB" id="7907876at2"/>
<dbReference type="InterPro" id="IPR018895">
    <property type="entry name" value="DUF2474"/>
</dbReference>
<evidence type="ECO:0008006" key="5">
    <source>
        <dbReference type="Google" id="ProtNLM"/>
    </source>
</evidence>
<organism evidence="3 4">
    <name type="scientific">Pacificitalea manganoxidans</name>
    <dbReference type="NCBI Taxonomy" id="1411902"/>
    <lineage>
        <taxon>Bacteria</taxon>
        <taxon>Pseudomonadati</taxon>
        <taxon>Pseudomonadota</taxon>
        <taxon>Alphaproteobacteria</taxon>
        <taxon>Rhodobacterales</taxon>
        <taxon>Paracoccaceae</taxon>
        <taxon>Pacificitalea</taxon>
    </lineage>
</organism>